<comment type="function">
    <text evidence="2">PPIases accelerate the folding of proteins. It catalyzes the cis-trans isomerization of proline imidic peptide bonds in oligopeptides.</text>
</comment>
<organism evidence="4 5">
    <name type="scientific">Colocasia esculenta</name>
    <name type="common">Wild taro</name>
    <name type="synonym">Arum esculentum</name>
    <dbReference type="NCBI Taxonomy" id="4460"/>
    <lineage>
        <taxon>Eukaryota</taxon>
        <taxon>Viridiplantae</taxon>
        <taxon>Streptophyta</taxon>
        <taxon>Embryophyta</taxon>
        <taxon>Tracheophyta</taxon>
        <taxon>Spermatophyta</taxon>
        <taxon>Magnoliopsida</taxon>
        <taxon>Liliopsida</taxon>
        <taxon>Araceae</taxon>
        <taxon>Aroideae</taxon>
        <taxon>Colocasieae</taxon>
        <taxon>Colocasia</taxon>
    </lineage>
</organism>
<gene>
    <name evidence="4" type="ORF">Taro_007943</name>
</gene>
<dbReference type="GO" id="GO:0006457">
    <property type="term" value="P:protein folding"/>
    <property type="evidence" value="ECO:0007669"/>
    <property type="project" value="TreeGrafter"/>
</dbReference>
<proteinExistence type="inferred from homology"/>
<dbReference type="PANTHER" id="PTHR11071">
    <property type="entry name" value="PEPTIDYL-PROLYL CIS-TRANS ISOMERASE"/>
    <property type="match status" value="1"/>
</dbReference>
<comment type="similarity">
    <text evidence="1 2">Belongs to the cyclophilin-type PPIase family.</text>
</comment>
<evidence type="ECO:0000256" key="2">
    <source>
        <dbReference type="RuleBase" id="RU363019"/>
    </source>
</evidence>
<dbReference type="InterPro" id="IPR002130">
    <property type="entry name" value="Cyclophilin-type_PPIase_dom"/>
</dbReference>
<comment type="caution">
    <text evidence="4">The sequence shown here is derived from an EMBL/GenBank/DDBJ whole genome shotgun (WGS) entry which is preliminary data.</text>
</comment>
<evidence type="ECO:0000256" key="1">
    <source>
        <dbReference type="ARBA" id="ARBA00007365"/>
    </source>
</evidence>
<dbReference type="Gene3D" id="2.40.100.10">
    <property type="entry name" value="Cyclophilin-like"/>
    <property type="match status" value="1"/>
</dbReference>
<sequence length="84" mass="9120">MDIDVDASKRAAIGSTFHRVIPQFMCQGGDFIVGNDTSGESTYGAKFEDDNFVKKHTSPGVLSMANAGPWTNDSHFFICTEKTA</sequence>
<protein>
    <recommendedName>
        <fullName evidence="2">Peptidyl-prolyl cis-trans isomerase</fullName>
        <shortName evidence="2">PPIase</shortName>
        <ecNumber evidence="2">5.2.1.8</ecNumber>
    </recommendedName>
</protein>
<dbReference type="GO" id="GO:0016018">
    <property type="term" value="F:cyclosporin A binding"/>
    <property type="evidence" value="ECO:0007669"/>
    <property type="project" value="TreeGrafter"/>
</dbReference>
<keyword evidence="2" id="KW-0697">Rotamase</keyword>
<keyword evidence="2" id="KW-0413">Isomerase</keyword>
<dbReference type="PANTHER" id="PTHR11071:SF561">
    <property type="entry name" value="PEPTIDYL-PROLYL CIS-TRANS ISOMERASE D-RELATED"/>
    <property type="match status" value="1"/>
</dbReference>
<reference evidence="4" key="1">
    <citation type="submission" date="2017-07" db="EMBL/GenBank/DDBJ databases">
        <title>Taro Niue Genome Assembly and Annotation.</title>
        <authorList>
            <person name="Atibalentja N."/>
            <person name="Keating K."/>
            <person name="Fields C.J."/>
        </authorList>
    </citation>
    <scope>NUCLEOTIDE SEQUENCE</scope>
    <source>
        <strain evidence="4">Niue_2</strain>
        <tissue evidence="4">Leaf</tissue>
    </source>
</reference>
<dbReference type="Pfam" id="PF00160">
    <property type="entry name" value="Pro_isomerase"/>
    <property type="match status" value="1"/>
</dbReference>
<feature type="domain" description="PPIase cyclophilin-type" evidence="3">
    <location>
        <begin position="14"/>
        <end position="84"/>
    </location>
</feature>
<dbReference type="OrthoDB" id="193499at2759"/>
<dbReference type="PRINTS" id="PR00153">
    <property type="entry name" value="CSAPPISMRASE"/>
</dbReference>
<dbReference type="GO" id="GO:0005829">
    <property type="term" value="C:cytosol"/>
    <property type="evidence" value="ECO:0007669"/>
    <property type="project" value="TreeGrafter"/>
</dbReference>
<dbReference type="SUPFAM" id="SSF50891">
    <property type="entry name" value="Cyclophilin-like"/>
    <property type="match status" value="1"/>
</dbReference>
<evidence type="ECO:0000259" key="3">
    <source>
        <dbReference type="PROSITE" id="PS50072"/>
    </source>
</evidence>
<dbReference type="EMBL" id="NMUH01000256">
    <property type="protein sequence ID" value="MQL75580.1"/>
    <property type="molecule type" value="Genomic_DNA"/>
</dbReference>
<comment type="catalytic activity">
    <reaction evidence="2">
        <text>[protein]-peptidylproline (omega=180) = [protein]-peptidylproline (omega=0)</text>
        <dbReference type="Rhea" id="RHEA:16237"/>
        <dbReference type="Rhea" id="RHEA-COMP:10747"/>
        <dbReference type="Rhea" id="RHEA-COMP:10748"/>
        <dbReference type="ChEBI" id="CHEBI:83833"/>
        <dbReference type="ChEBI" id="CHEBI:83834"/>
        <dbReference type="EC" id="5.2.1.8"/>
    </reaction>
</comment>
<accession>A0A843U139</accession>
<dbReference type="PROSITE" id="PS50072">
    <property type="entry name" value="CSA_PPIASE_2"/>
    <property type="match status" value="1"/>
</dbReference>
<dbReference type="GO" id="GO:0005886">
    <property type="term" value="C:plasma membrane"/>
    <property type="evidence" value="ECO:0007669"/>
    <property type="project" value="TreeGrafter"/>
</dbReference>
<name>A0A843U139_COLES</name>
<evidence type="ECO:0000313" key="4">
    <source>
        <dbReference type="EMBL" id="MQL75580.1"/>
    </source>
</evidence>
<dbReference type="Proteomes" id="UP000652761">
    <property type="component" value="Unassembled WGS sequence"/>
</dbReference>
<dbReference type="InterPro" id="IPR029000">
    <property type="entry name" value="Cyclophilin-like_dom_sf"/>
</dbReference>
<dbReference type="EC" id="5.2.1.8" evidence="2"/>
<dbReference type="AlphaFoldDB" id="A0A843U139"/>
<keyword evidence="5" id="KW-1185">Reference proteome</keyword>
<evidence type="ECO:0000313" key="5">
    <source>
        <dbReference type="Proteomes" id="UP000652761"/>
    </source>
</evidence>
<dbReference type="GO" id="GO:0003755">
    <property type="term" value="F:peptidyl-prolyl cis-trans isomerase activity"/>
    <property type="evidence" value="ECO:0007669"/>
    <property type="project" value="UniProtKB-UniRule"/>
</dbReference>